<dbReference type="GO" id="GO:0005524">
    <property type="term" value="F:ATP binding"/>
    <property type="evidence" value="ECO:0007669"/>
    <property type="project" value="UniProtKB-KW"/>
</dbReference>
<dbReference type="GO" id="GO:0003952">
    <property type="term" value="F:NAD+ synthase (glutamine-hydrolyzing) activity"/>
    <property type="evidence" value="ECO:0007669"/>
    <property type="project" value="InterPro"/>
</dbReference>
<dbReference type="GO" id="GO:0004359">
    <property type="term" value="F:glutaminase activity"/>
    <property type="evidence" value="ECO:0007669"/>
    <property type="project" value="InterPro"/>
</dbReference>
<dbReference type="GO" id="GO:0009435">
    <property type="term" value="P:NAD+ biosynthetic process"/>
    <property type="evidence" value="ECO:0007669"/>
    <property type="project" value="InterPro"/>
</dbReference>
<dbReference type="PANTHER" id="PTHR23090">
    <property type="entry name" value="NH 3 /GLUTAMINE-DEPENDENT NAD + SYNTHETASE"/>
    <property type="match status" value="1"/>
</dbReference>
<keyword evidence="2 6" id="KW-0436">Ligase</keyword>
<keyword evidence="4 6" id="KW-0067">ATP-binding</keyword>
<protein>
    <recommendedName>
        <fullName evidence="7">NH(3)-dependent NAD(+) synthetase</fullName>
        <ecNumber evidence="7">6.3.1.5</ecNumber>
    </recommendedName>
</protein>
<comment type="catalytic activity">
    <reaction evidence="7">
        <text>deamido-NAD(+) + NH4(+) + ATP = AMP + diphosphate + NAD(+) + H(+)</text>
        <dbReference type="Rhea" id="RHEA:21188"/>
        <dbReference type="ChEBI" id="CHEBI:15378"/>
        <dbReference type="ChEBI" id="CHEBI:28938"/>
        <dbReference type="ChEBI" id="CHEBI:30616"/>
        <dbReference type="ChEBI" id="CHEBI:33019"/>
        <dbReference type="ChEBI" id="CHEBI:57540"/>
        <dbReference type="ChEBI" id="CHEBI:58437"/>
        <dbReference type="ChEBI" id="CHEBI:456215"/>
        <dbReference type="EC" id="6.3.1.5"/>
    </reaction>
</comment>
<sequence length="329" mass="37346">MTRLDIDTTRAIREISEYLQRRVARDRSAGVILGLSGGLDSSVLAALAVRALGPRRVQVVYLYDRDSDPRIAQNARLVAQVLDLPLEEIDITGEMRRRGVYRPLFVKLLRLSRAVARLSTRAFRRICGMSPFLATLRVGRGERLRPRYKRWLFDHTIRQLDRGFNQRHLYRRVWIENRAQAQNLSVIGAANLSECEVGWFVHRGIDDLPVQPMTGLYKTQVRQLARAIDLPDRVRRQLPSPDMAKGVSDEFGIGHDYSVVDIVLDGVDRGLSAEEIAAGGIAMAEIEDIRQLARHSDWKRRSPHEAPPVSGKFGSALRLDTPQERLRMA</sequence>
<feature type="domain" description="NAD/GMP synthase" evidence="8">
    <location>
        <begin position="12"/>
        <end position="96"/>
    </location>
</feature>
<dbReference type="InterPro" id="IPR014729">
    <property type="entry name" value="Rossmann-like_a/b/a_fold"/>
</dbReference>
<dbReference type="GO" id="GO:0005737">
    <property type="term" value="C:cytoplasm"/>
    <property type="evidence" value="ECO:0007669"/>
    <property type="project" value="InterPro"/>
</dbReference>
<comment type="similarity">
    <text evidence="6">Belongs to the NAD synthetase family.</text>
</comment>
<keyword evidence="5 6" id="KW-0520">NAD</keyword>
<dbReference type="EMBL" id="JAMYXC010000204">
    <property type="protein sequence ID" value="MCP1169452.1"/>
    <property type="molecule type" value="Genomic_DNA"/>
</dbReference>
<evidence type="ECO:0000256" key="2">
    <source>
        <dbReference type="ARBA" id="ARBA00022598"/>
    </source>
</evidence>
<comment type="caution">
    <text evidence="9">The sequence shown here is derived from an EMBL/GenBank/DDBJ whole genome shotgun (WGS) entry which is preliminary data.</text>
</comment>
<feature type="domain" description="NAD/GMP synthase" evidence="8">
    <location>
        <begin position="174"/>
        <end position="303"/>
    </location>
</feature>
<dbReference type="SUPFAM" id="SSF52402">
    <property type="entry name" value="Adenine nucleotide alpha hydrolases-like"/>
    <property type="match status" value="1"/>
</dbReference>
<comment type="pathway">
    <text evidence="1">Cofactor biosynthesis; NAD(+) biosynthesis.</text>
</comment>
<evidence type="ECO:0000259" key="8">
    <source>
        <dbReference type="Pfam" id="PF02540"/>
    </source>
</evidence>
<dbReference type="GO" id="GO:0008795">
    <property type="term" value="F:NAD+ synthase activity"/>
    <property type="evidence" value="ECO:0007669"/>
    <property type="project" value="UniProtKB-EC"/>
</dbReference>
<accession>A0A9X2JNZ4</accession>
<dbReference type="Pfam" id="PF02540">
    <property type="entry name" value="NAD_synthase"/>
    <property type="match status" value="2"/>
</dbReference>
<dbReference type="AlphaFoldDB" id="A0A9X2JNZ4"/>
<evidence type="ECO:0000256" key="4">
    <source>
        <dbReference type="ARBA" id="ARBA00022840"/>
    </source>
</evidence>
<evidence type="ECO:0000313" key="9">
    <source>
        <dbReference type="EMBL" id="MCP1169452.1"/>
    </source>
</evidence>
<dbReference type="Proteomes" id="UP001139477">
    <property type="component" value="Unassembled WGS sequence"/>
</dbReference>
<dbReference type="InterPro" id="IPR003694">
    <property type="entry name" value="NAD_synthase"/>
</dbReference>
<evidence type="ECO:0000313" key="10">
    <source>
        <dbReference type="Proteomes" id="UP001139477"/>
    </source>
</evidence>
<evidence type="ECO:0000256" key="1">
    <source>
        <dbReference type="ARBA" id="ARBA00004790"/>
    </source>
</evidence>
<dbReference type="PANTHER" id="PTHR23090:SF9">
    <property type="entry name" value="GLUTAMINE-DEPENDENT NAD(+) SYNTHETASE"/>
    <property type="match status" value="1"/>
</dbReference>
<dbReference type="NCBIfam" id="TIGR00552">
    <property type="entry name" value="nadE"/>
    <property type="match status" value="1"/>
</dbReference>
<dbReference type="CDD" id="cd00553">
    <property type="entry name" value="NAD_synthase"/>
    <property type="match status" value="1"/>
</dbReference>
<evidence type="ECO:0000256" key="7">
    <source>
        <dbReference type="RuleBase" id="RU003812"/>
    </source>
</evidence>
<dbReference type="RefSeq" id="WP_253333073.1">
    <property type="nucleotide sequence ID" value="NZ_JAMYXC010000204.1"/>
</dbReference>
<proteinExistence type="inferred from homology"/>
<keyword evidence="3 6" id="KW-0547">Nucleotide-binding</keyword>
<evidence type="ECO:0000256" key="3">
    <source>
        <dbReference type="ARBA" id="ARBA00022741"/>
    </source>
</evidence>
<organism evidence="9 10">
    <name type="scientific">Limimaricola litoreus</name>
    <dbReference type="NCBI Taxonomy" id="2955316"/>
    <lineage>
        <taxon>Bacteria</taxon>
        <taxon>Pseudomonadati</taxon>
        <taxon>Pseudomonadota</taxon>
        <taxon>Alphaproteobacteria</taxon>
        <taxon>Rhodobacterales</taxon>
        <taxon>Paracoccaceae</taxon>
        <taxon>Limimaricola</taxon>
    </lineage>
</organism>
<dbReference type="EC" id="6.3.1.5" evidence="7"/>
<evidence type="ECO:0000256" key="6">
    <source>
        <dbReference type="RuleBase" id="RU003811"/>
    </source>
</evidence>
<keyword evidence="10" id="KW-1185">Reference proteome</keyword>
<dbReference type="InterPro" id="IPR022310">
    <property type="entry name" value="NAD/GMP_synthase"/>
</dbReference>
<evidence type="ECO:0000256" key="5">
    <source>
        <dbReference type="ARBA" id="ARBA00023027"/>
    </source>
</evidence>
<gene>
    <name evidence="9" type="primary">nadE</name>
    <name evidence="9" type="ORF">NHG85_13125</name>
</gene>
<dbReference type="Gene3D" id="3.40.50.620">
    <property type="entry name" value="HUPs"/>
    <property type="match status" value="1"/>
</dbReference>
<name>A0A9X2JNZ4_9RHOB</name>
<reference evidence="9" key="1">
    <citation type="submission" date="2022-06" db="EMBL/GenBank/DDBJ databases">
        <title>Limimaricola sediminis sp. nov., isolated from an intertidal sediment.</title>
        <authorList>
            <person name="Shao X."/>
        </authorList>
    </citation>
    <scope>NUCLEOTIDE SEQUENCE</scope>
    <source>
        <strain evidence="9">ASW11-118</strain>
    </source>
</reference>